<dbReference type="Gene3D" id="2.70.98.10">
    <property type="match status" value="1"/>
</dbReference>
<dbReference type="PANTHER" id="PTHR11122:SF13">
    <property type="entry name" value="GLUCOSE-6-PHOSPHATE 1-EPIMERASE"/>
    <property type="match status" value="1"/>
</dbReference>
<dbReference type="SUPFAM" id="SSF74650">
    <property type="entry name" value="Galactose mutarotase-like"/>
    <property type="match status" value="1"/>
</dbReference>
<evidence type="ECO:0000313" key="2">
    <source>
        <dbReference type="Proteomes" id="UP000076925"/>
    </source>
</evidence>
<dbReference type="Proteomes" id="UP000076925">
    <property type="component" value="Unassembled WGS sequence"/>
</dbReference>
<dbReference type="InterPro" id="IPR008183">
    <property type="entry name" value="Aldose_1/G6P_1-epimerase"/>
</dbReference>
<dbReference type="EMBL" id="ANNX02000047">
    <property type="protein sequence ID" value="KYC36412.1"/>
    <property type="molecule type" value="Genomic_DNA"/>
</dbReference>
<proteinExistence type="predicted"/>
<dbReference type="CDD" id="cd09025">
    <property type="entry name" value="Aldose_epim_Slr1438"/>
    <property type="match status" value="1"/>
</dbReference>
<keyword evidence="2" id="KW-1185">Reference proteome</keyword>
<organism evidence="1 2">
    <name type="scientific">Scytonema hofmannii PCC 7110</name>
    <dbReference type="NCBI Taxonomy" id="128403"/>
    <lineage>
        <taxon>Bacteria</taxon>
        <taxon>Bacillati</taxon>
        <taxon>Cyanobacteriota</taxon>
        <taxon>Cyanophyceae</taxon>
        <taxon>Nostocales</taxon>
        <taxon>Scytonemataceae</taxon>
        <taxon>Scytonema</taxon>
    </lineage>
</organism>
<gene>
    <name evidence="1" type="ORF">WA1_42665</name>
</gene>
<dbReference type="OrthoDB" id="9795355at2"/>
<dbReference type="RefSeq" id="WP_017749705.1">
    <property type="nucleotide sequence ID" value="NZ_KQ976354.1"/>
</dbReference>
<dbReference type="GO" id="GO:0030246">
    <property type="term" value="F:carbohydrate binding"/>
    <property type="evidence" value="ECO:0007669"/>
    <property type="project" value="InterPro"/>
</dbReference>
<accession>A0A139WVE9</accession>
<dbReference type="PANTHER" id="PTHR11122">
    <property type="entry name" value="APOSPORY-ASSOCIATED PROTEIN C-RELATED"/>
    <property type="match status" value="1"/>
</dbReference>
<dbReference type="GO" id="GO:0016853">
    <property type="term" value="F:isomerase activity"/>
    <property type="evidence" value="ECO:0007669"/>
    <property type="project" value="InterPro"/>
</dbReference>
<protein>
    <submittedName>
        <fullName evidence="1">Aldose epimerase</fullName>
    </submittedName>
</protein>
<sequence>MCAIFLEQQQYKTYILSDESTRSKVTVVPERGGIITTWQIEEQDIFYMDTERFADPTLSVRGGIPLLFPICGNLVDDTYTLNGKTYQLKQHGFARNLAWEVSEQSDSNGASLTVNLKSNEETRAVYPFDFELNFIYTLRGNNLELRYRHTNLSQEPMPFATGIHPYFSAPDKSQLVFDLPSNQYQVKSDKTVQKFAGKFDFEQDEIDFAFINLSKQSAVVTDQSRNLKLTVSYDDNYSTLVFWTVKGKDFYCLEPWSAPRNSLNTGESLLQAEPNTTVETVINITVESV</sequence>
<name>A0A139WVE9_9CYAN</name>
<reference evidence="1 2" key="1">
    <citation type="journal article" date="2013" name="Genome Biol. Evol.">
        <title>Genomes of Stigonematalean cyanobacteria (subsection V) and the evolution of oxygenic photosynthesis from prokaryotes to plastids.</title>
        <authorList>
            <person name="Dagan T."/>
            <person name="Roettger M."/>
            <person name="Stucken K."/>
            <person name="Landan G."/>
            <person name="Koch R."/>
            <person name="Major P."/>
            <person name="Gould S.B."/>
            <person name="Goremykin V.V."/>
            <person name="Rippka R."/>
            <person name="Tandeau de Marsac N."/>
            <person name="Gugger M."/>
            <person name="Lockhart P.J."/>
            <person name="Allen J.F."/>
            <person name="Brune I."/>
            <person name="Maus I."/>
            <person name="Puhler A."/>
            <person name="Martin W.F."/>
        </authorList>
    </citation>
    <scope>NUCLEOTIDE SEQUENCE [LARGE SCALE GENOMIC DNA]</scope>
    <source>
        <strain evidence="1 2">PCC 7110</strain>
    </source>
</reference>
<evidence type="ECO:0000313" key="1">
    <source>
        <dbReference type="EMBL" id="KYC36412.1"/>
    </source>
</evidence>
<dbReference type="InterPro" id="IPR014718">
    <property type="entry name" value="GH-type_carb-bd"/>
</dbReference>
<comment type="caution">
    <text evidence="1">The sequence shown here is derived from an EMBL/GenBank/DDBJ whole genome shotgun (WGS) entry which is preliminary data.</text>
</comment>
<dbReference type="AlphaFoldDB" id="A0A139WVE9"/>
<dbReference type="InterPro" id="IPR011013">
    <property type="entry name" value="Gal_mutarotase_sf_dom"/>
</dbReference>
<dbReference type="Pfam" id="PF01263">
    <property type="entry name" value="Aldose_epim"/>
    <property type="match status" value="1"/>
</dbReference>
<dbReference type="GO" id="GO:0005975">
    <property type="term" value="P:carbohydrate metabolic process"/>
    <property type="evidence" value="ECO:0007669"/>
    <property type="project" value="InterPro"/>
</dbReference>
<dbReference type="STRING" id="128403.WA1_42665"/>